<dbReference type="SUPFAM" id="SSF48452">
    <property type="entry name" value="TPR-like"/>
    <property type="match status" value="1"/>
</dbReference>
<dbReference type="PROSITE" id="PS50005">
    <property type="entry name" value="TPR"/>
    <property type="match status" value="1"/>
</dbReference>
<feature type="repeat" description="TPR" evidence="1">
    <location>
        <begin position="35"/>
        <end position="68"/>
    </location>
</feature>
<dbReference type="RefSeq" id="WP_084665596.1">
    <property type="nucleotide sequence ID" value="NZ_LT838272.1"/>
</dbReference>
<name>A0A1W1VYH2_9FIRM</name>
<evidence type="ECO:0000256" key="1">
    <source>
        <dbReference type="PROSITE-ProRule" id="PRU00339"/>
    </source>
</evidence>
<sequence>MKVKIGEVFFEQKFLEDEANFLAYLRRVRCNPYDLEAHLALGVIHEYRGQPAQAIGYYWSAYQLDPHDEYIQQRLRELLSLLSQSLPGKLL</sequence>
<dbReference type="Proteomes" id="UP000192569">
    <property type="component" value="Chromosome I"/>
</dbReference>
<dbReference type="EMBL" id="LT838272">
    <property type="protein sequence ID" value="SMB97904.1"/>
    <property type="molecule type" value="Genomic_DNA"/>
</dbReference>
<reference evidence="2 3" key="1">
    <citation type="submission" date="2017-04" db="EMBL/GenBank/DDBJ databases">
        <authorList>
            <person name="Afonso C.L."/>
            <person name="Miller P.J."/>
            <person name="Scott M.A."/>
            <person name="Spackman E."/>
            <person name="Goraichik I."/>
            <person name="Dimitrov K.M."/>
            <person name="Suarez D.L."/>
            <person name="Swayne D.E."/>
        </authorList>
    </citation>
    <scope>NUCLEOTIDE SEQUENCE [LARGE SCALE GENOMIC DNA]</scope>
    <source>
        <strain evidence="2 3">ToBE</strain>
    </source>
</reference>
<keyword evidence="1" id="KW-0802">TPR repeat</keyword>
<keyword evidence="3" id="KW-1185">Reference proteome</keyword>
<evidence type="ECO:0000313" key="3">
    <source>
        <dbReference type="Proteomes" id="UP000192569"/>
    </source>
</evidence>
<dbReference type="InterPro" id="IPR019734">
    <property type="entry name" value="TPR_rpt"/>
</dbReference>
<organism evidence="2 3">
    <name type="scientific">Thermanaeromonas toyohensis ToBE</name>
    <dbReference type="NCBI Taxonomy" id="698762"/>
    <lineage>
        <taxon>Bacteria</taxon>
        <taxon>Bacillati</taxon>
        <taxon>Bacillota</taxon>
        <taxon>Clostridia</taxon>
        <taxon>Neomoorellales</taxon>
        <taxon>Neomoorellaceae</taxon>
        <taxon>Thermanaeromonas</taxon>
    </lineage>
</organism>
<protein>
    <submittedName>
        <fullName evidence="2">Tetratricopeptide repeat</fullName>
    </submittedName>
</protein>
<dbReference type="Gene3D" id="1.25.40.10">
    <property type="entry name" value="Tetratricopeptide repeat domain"/>
    <property type="match status" value="1"/>
</dbReference>
<gene>
    <name evidence="2" type="ORF">SAMN00808754_2019</name>
</gene>
<dbReference type="SMART" id="SM00028">
    <property type="entry name" value="TPR"/>
    <property type="match status" value="1"/>
</dbReference>
<accession>A0A1W1VYH2</accession>
<dbReference type="STRING" id="698762.SAMN00808754_2019"/>
<dbReference type="InterPro" id="IPR011990">
    <property type="entry name" value="TPR-like_helical_dom_sf"/>
</dbReference>
<dbReference type="OrthoDB" id="1723847at2"/>
<proteinExistence type="predicted"/>
<evidence type="ECO:0000313" key="2">
    <source>
        <dbReference type="EMBL" id="SMB97904.1"/>
    </source>
</evidence>
<dbReference type="AlphaFoldDB" id="A0A1W1VYH2"/>